<organism evidence="7 8">
    <name type="scientific">Stephania japonica</name>
    <dbReference type="NCBI Taxonomy" id="461633"/>
    <lineage>
        <taxon>Eukaryota</taxon>
        <taxon>Viridiplantae</taxon>
        <taxon>Streptophyta</taxon>
        <taxon>Embryophyta</taxon>
        <taxon>Tracheophyta</taxon>
        <taxon>Spermatophyta</taxon>
        <taxon>Magnoliopsida</taxon>
        <taxon>Ranunculales</taxon>
        <taxon>Menispermaceae</taxon>
        <taxon>Menispermoideae</taxon>
        <taxon>Cissampelideae</taxon>
        <taxon>Stephania</taxon>
    </lineage>
</organism>
<evidence type="ECO:0000313" key="7">
    <source>
        <dbReference type="EMBL" id="KAK9130605.1"/>
    </source>
</evidence>
<feature type="domain" description="Exostosin GT47" evidence="6">
    <location>
        <begin position="191"/>
        <end position="474"/>
    </location>
</feature>
<evidence type="ECO:0000259" key="6">
    <source>
        <dbReference type="Pfam" id="PF03016"/>
    </source>
</evidence>
<dbReference type="Proteomes" id="UP001417504">
    <property type="component" value="Unassembled WGS sequence"/>
</dbReference>
<dbReference type="InterPro" id="IPR040911">
    <property type="entry name" value="Exostosin_GT47"/>
</dbReference>
<protein>
    <recommendedName>
        <fullName evidence="6">Exostosin GT47 domain-containing protein</fullName>
    </recommendedName>
</protein>
<keyword evidence="8" id="KW-1185">Reference proteome</keyword>
<proteinExistence type="inferred from homology"/>
<name>A0AAP0JCM0_9MAGN</name>
<reference evidence="7 8" key="1">
    <citation type="submission" date="2024-01" db="EMBL/GenBank/DDBJ databases">
        <title>Genome assemblies of Stephania.</title>
        <authorList>
            <person name="Yang L."/>
        </authorList>
    </citation>
    <scope>NUCLEOTIDE SEQUENCE [LARGE SCALE GENOMIC DNA]</scope>
    <source>
        <strain evidence="7">QJT</strain>
        <tissue evidence="7">Leaf</tissue>
    </source>
</reference>
<dbReference type="GO" id="GO:0000139">
    <property type="term" value="C:Golgi membrane"/>
    <property type="evidence" value="ECO:0007669"/>
    <property type="project" value="UniProtKB-SubCell"/>
</dbReference>
<evidence type="ECO:0000256" key="5">
    <source>
        <dbReference type="ARBA" id="ARBA00023034"/>
    </source>
</evidence>
<dbReference type="EMBL" id="JBBNAE010000004">
    <property type="protein sequence ID" value="KAK9130605.1"/>
    <property type="molecule type" value="Genomic_DNA"/>
</dbReference>
<comment type="caution">
    <text evidence="7">The sequence shown here is derived from an EMBL/GenBank/DDBJ whole genome shotgun (WGS) entry which is preliminary data.</text>
</comment>
<keyword evidence="5" id="KW-0333">Golgi apparatus</keyword>
<evidence type="ECO:0000256" key="2">
    <source>
        <dbReference type="ARBA" id="ARBA00010271"/>
    </source>
</evidence>
<sequence length="523" mass="59667">MGVFSFQTSFLCLPLIFLLFVFFYPLFTTQVVHRRDVLQQTFSSSSPSFVILKENNKYYSTHVDEQEPPKTVTIGGHDDMSSDGFLSPSSSTSYNISTLDDDDTSTTDNSSALMIHNLSDNVSDGGDGASVSADHIVFIREKTSLDRIEQGLARGRAAILEAVKRRNHSSVEDEFVPSGSIYRNPSHIEMGKRFKVWTYKEGEPPLAHDGPVNNIYSTEGQFIDEMDSKKNRFAARHPDEAHAFFLPFSITNVVRFVNKPIKSFNREHLQRFVTDYITVISNKYPYWNRSNGADHFMVSCHDWAPSASATDPEFFKDFIRVLCNANTSEGFQPGRDVSLPEIYLPFGRLGPPKFAQRPSKRNILAFFAGGTHGNIRRILFKHWKNKDDEVQVYEYLPEGLNYTQLMGRSKFCLCPSGWEVASPRIAEAIYAGCVPVIISDSYVLPFSDVLNWSKFSVEIPVSKIPEIKTILKSISMQRYLKMQSRVIRVQRHFVLNRPAQRFDVLHMVLHSVWLRRLNLRLLS</sequence>
<keyword evidence="3" id="KW-0328">Glycosyltransferase</keyword>
<evidence type="ECO:0000256" key="4">
    <source>
        <dbReference type="ARBA" id="ARBA00022968"/>
    </source>
</evidence>
<keyword evidence="3" id="KW-0808">Transferase</keyword>
<gene>
    <name evidence="7" type="ORF">Sjap_011092</name>
</gene>
<evidence type="ECO:0000256" key="1">
    <source>
        <dbReference type="ARBA" id="ARBA00004323"/>
    </source>
</evidence>
<keyword evidence="4" id="KW-0812">Transmembrane</keyword>
<accession>A0AAP0JCM0</accession>
<dbReference type="SUPFAM" id="SSF53756">
    <property type="entry name" value="UDP-Glycosyltransferase/glycogen phosphorylase"/>
    <property type="match status" value="1"/>
</dbReference>
<comment type="subcellular location">
    <subcellularLocation>
        <location evidence="1">Golgi apparatus membrane</location>
        <topology evidence="1">Single-pass type II membrane protein</topology>
    </subcellularLocation>
</comment>
<dbReference type="PANTHER" id="PTHR11062">
    <property type="entry name" value="EXOSTOSIN HEPARAN SULFATE GLYCOSYLTRANSFERASE -RELATED"/>
    <property type="match status" value="1"/>
</dbReference>
<dbReference type="AlphaFoldDB" id="A0AAP0JCM0"/>
<dbReference type="PANTHER" id="PTHR11062:SF124">
    <property type="entry name" value="XYLOGALACTURONAN BETA-1,3-XYLOSYLTRANSFERASE"/>
    <property type="match status" value="1"/>
</dbReference>
<dbReference type="Pfam" id="PF03016">
    <property type="entry name" value="Exostosin_GT47"/>
    <property type="match status" value="1"/>
</dbReference>
<dbReference type="GO" id="GO:0016757">
    <property type="term" value="F:glycosyltransferase activity"/>
    <property type="evidence" value="ECO:0007669"/>
    <property type="project" value="UniProtKB-KW"/>
</dbReference>
<evidence type="ECO:0000313" key="8">
    <source>
        <dbReference type="Proteomes" id="UP001417504"/>
    </source>
</evidence>
<keyword evidence="4" id="KW-0735">Signal-anchor</keyword>
<evidence type="ECO:0000256" key="3">
    <source>
        <dbReference type="ARBA" id="ARBA00022676"/>
    </source>
</evidence>
<comment type="similarity">
    <text evidence="2">Belongs to the glycosyltransferase 47 family.</text>
</comment>
<dbReference type="InterPro" id="IPR004263">
    <property type="entry name" value="Exostosin"/>
</dbReference>